<dbReference type="AlphaFoldDB" id="F2DPE9"/>
<evidence type="ECO:0000313" key="3">
    <source>
        <dbReference type="EMBL" id="BAJ96970.1"/>
    </source>
</evidence>
<keyword evidence="5" id="KW-1185">Reference proteome</keyword>
<dbReference type="RefSeq" id="XP_044956092.1">
    <property type="nucleotide sequence ID" value="XM_045100157.1"/>
</dbReference>
<reference evidence="3" key="1">
    <citation type="journal article" date="2011" name="Plant Physiol.">
        <title>Comprehensive sequence analysis of 24,783 barley full-length cDNAs derived from 12 clone libraries.</title>
        <authorList>
            <person name="Matsumoto T."/>
            <person name="Tanaka T."/>
            <person name="Sakai H."/>
            <person name="Amano N."/>
            <person name="Kanamori H."/>
            <person name="Kurita K."/>
            <person name="Kikuta A."/>
            <person name="Kamiya K."/>
            <person name="Yamamoto M."/>
            <person name="Ikawa H."/>
            <person name="Fujii N."/>
            <person name="Hori K."/>
            <person name="Itoh T."/>
            <person name="Sato K."/>
        </authorList>
    </citation>
    <scope>NUCLEOTIDE SEQUENCE</scope>
    <source>
        <tissue evidence="3">Shoot and root</tissue>
    </source>
</reference>
<evidence type="ECO:0000313" key="4">
    <source>
        <dbReference type="EnsemblPlants" id="HORVU.MOREX.r3.1HG0018830.1"/>
    </source>
</evidence>
<keyword evidence="2" id="KW-0808">Transferase</keyword>
<dbReference type="SMR" id="F2DPE9"/>
<sequence length="461" mass="50027">MQATSESYRNGRPKPSQERDACAMVLSFVVRRRELELIRPASPTPREVKRLSDVDDQGTLRANVRGFFFYRGVLRGGSGDDPVGAIRRALSEALVHYYPFAGRLRELEGRKLVVDCTGEGVTFVEADADVRFTDLEVAAGPGLTPPFPCVDELAFDADGVSGGILGCPLVLIQVTRLLCGGFIVGHRFNHTMCDAQGIVMFMNAVAELARGLPCPTVAPTWSRDLLDARNPPVPSFPHREYDDVVAPLPPSTGDMVMRSFLFGPSDVAAMKKSLPPGLRDTATSFEVLAAFLWRARTAALALRSDEETRLVTVVNMRRHVGLGLPAGYYGYACANPTVVMAAGSLLSRPMGDVVELVREAKASVTAEYARSMVDYLVLHGRPALAAANLFTLTDLRRIGFDRVDFGWGEPVYAGAARSMLWVSSLITVKNGGGQNVVAVPVALPRLAMERFASEIEKLAKI</sequence>
<protein>
    <submittedName>
        <fullName evidence="3">Predicted protein</fullName>
    </submittedName>
</protein>
<dbReference type="OrthoDB" id="671439at2759"/>
<evidence type="ECO:0000256" key="1">
    <source>
        <dbReference type="ARBA" id="ARBA00009861"/>
    </source>
</evidence>
<dbReference type="EnsemblPlants" id="HORVU.MOREX.r3.1HG0018830.1">
    <property type="protein sequence ID" value="HORVU.MOREX.r3.1HG0018830.1"/>
    <property type="gene ID" value="HORVU.MOREX.r3.1HG0018830"/>
</dbReference>
<dbReference type="Pfam" id="PF02458">
    <property type="entry name" value="Transferase"/>
    <property type="match status" value="1"/>
</dbReference>
<dbReference type="InterPro" id="IPR023213">
    <property type="entry name" value="CAT-like_dom_sf"/>
</dbReference>
<dbReference type="GO" id="GO:0016747">
    <property type="term" value="F:acyltransferase activity, transferring groups other than amino-acyl groups"/>
    <property type="evidence" value="ECO:0000318"/>
    <property type="project" value="GO_Central"/>
</dbReference>
<dbReference type="Gramene" id="HORVU.MOREX.r2.1HG0014650.1">
    <property type="protein sequence ID" value="HORVU.MOREX.r2.1HG0014650.1"/>
    <property type="gene ID" value="HORVU.MOREX.r2.1HG0014650"/>
</dbReference>
<name>F2DPE9_HORVV</name>
<dbReference type="ExpressionAtlas" id="F2DPE9">
    <property type="expression patterns" value="baseline"/>
</dbReference>
<dbReference type="Gene3D" id="3.30.559.10">
    <property type="entry name" value="Chloramphenicol acetyltransferase-like domain"/>
    <property type="match status" value="2"/>
</dbReference>
<proteinExistence type="evidence at transcript level"/>
<dbReference type="EMBL" id="AK365767">
    <property type="protein sequence ID" value="BAJ96970.1"/>
    <property type="molecule type" value="mRNA"/>
</dbReference>
<dbReference type="OMA" id="HREYDMI"/>
<dbReference type="PANTHER" id="PTHR31147">
    <property type="entry name" value="ACYL TRANSFERASE 4"/>
    <property type="match status" value="1"/>
</dbReference>
<organism evidence="3">
    <name type="scientific">Hordeum vulgare subsp. vulgare</name>
    <name type="common">Domesticated barley</name>
    <dbReference type="NCBI Taxonomy" id="112509"/>
    <lineage>
        <taxon>Eukaryota</taxon>
        <taxon>Viridiplantae</taxon>
        <taxon>Streptophyta</taxon>
        <taxon>Embryophyta</taxon>
        <taxon>Tracheophyta</taxon>
        <taxon>Spermatophyta</taxon>
        <taxon>Magnoliopsida</taxon>
        <taxon>Liliopsida</taxon>
        <taxon>Poales</taxon>
        <taxon>Poaceae</taxon>
        <taxon>BOP clade</taxon>
        <taxon>Pooideae</taxon>
        <taxon>Triticodae</taxon>
        <taxon>Triticeae</taxon>
        <taxon>Hordeinae</taxon>
        <taxon>Hordeum</taxon>
    </lineage>
</organism>
<reference evidence="5" key="2">
    <citation type="journal article" date="2012" name="Nature">
        <title>A physical, genetic and functional sequence assembly of the barley genome.</title>
        <authorList>
            <consortium name="The International Barley Genome Sequencing Consortium"/>
            <person name="Mayer K.F."/>
            <person name="Waugh R."/>
            <person name="Brown J.W."/>
            <person name="Schulman A."/>
            <person name="Langridge P."/>
            <person name="Platzer M."/>
            <person name="Fincher G.B."/>
            <person name="Muehlbauer G.J."/>
            <person name="Sato K."/>
            <person name="Close T.J."/>
            <person name="Wise R.P."/>
            <person name="Stein N."/>
        </authorList>
    </citation>
    <scope>NUCLEOTIDE SEQUENCE [LARGE SCALE GENOMIC DNA]</scope>
    <source>
        <strain evidence="5">cv. Morex</strain>
    </source>
</reference>
<dbReference type="Proteomes" id="UP000011116">
    <property type="component" value="Chromosome 1H"/>
</dbReference>
<evidence type="ECO:0000256" key="2">
    <source>
        <dbReference type="ARBA" id="ARBA00022679"/>
    </source>
</evidence>
<dbReference type="InterPro" id="IPR050898">
    <property type="entry name" value="Plant_acyltransferase"/>
</dbReference>
<gene>
    <name evidence="4" type="primary">LOC123407105</name>
</gene>
<dbReference type="KEGG" id="hvg:123407105"/>
<accession>F2DPE9</accession>
<dbReference type="eggNOG" id="ENOG502QUSI">
    <property type="taxonomic scope" value="Eukaryota"/>
</dbReference>
<dbReference type="Gramene" id="HORVU.MOREX.r3.1HG0018830.1">
    <property type="protein sequence ID" value="HORVU.MOREX.r3.1HG0018830.1"/>
    <property type="gene ID" value="HORVU.MOREX.r3.1HG0018830"/>
</dbReference>
<comment type="similarity">
    <text evidence="1">Belongs to the plant acyltransferase family.</text>
</comment>
<dbReference type="RefSeq" id="XP_044956100.1">
    <property type="nucleotide sequence ID" value="XM_045100165.1"/>
</dbReference>
<dbReference type="GeneID" id="123407105"/>
<reference evidence="4" key="3">
    <citation type="submission" date="2020-10" db="EMBL/GenBank/DDBJ databases">
        <authorList>
            <person name="Scholz U."/>
            <person name="Mascher M."/>
            <person name="Fiebig A."/>
        </authorList>
    </citation>
    <scope>NUCLEOTIDE SEQUENCE [LARGE SCALE GENOMIC DNA]</scope>
    <source>
        <strain evidence="4">cv. Morex</strain>
    </source>
</reference>
<evidence type="ECO:0000313" key="5">
    <source>
        <dbReference type="Proteomes" id="UP000011116"/>
    </source>
</evidence>
<reference evidence="4" key="4">
    <citation type="submission" date="2022-01" db="UniProtKB">
        <authorList>
            <consortium name="EnsemblPlants"/>
        </authorList>
    </citation>
    <scope>IDENTIFICATION</scope>
    <source>
        <strain evidence="4">subsp. vulgare</strain>
    </source>
</reference>
<dbReference type="PANTHER" id="PTHR31147:SF66">
    <property type="entry name" value="OS05G0315700 PROTEIN"/>
    <property type="match status" value="1"/>
</dbReference>